<dbReference type="GO" id="GO:0005886">
    <property type="term" value="C:plasma membrane"/>
    <property type="evidence" value="ECO:0007669"/>
    <property type="project" value="UniProtKB-SubCell"/>
</dbReference>
<evidence type="ECO:0000256" key="1">
    <source>
        <dbReference type="SAM" id="Phobius"/>
    </source>
</evidence>
<keyword evidence="1" id="KW-0812">Transmembrane</keyword>
<evidence type="ECO:0000313" key="3">
    <source>
        <dbReference type="Proteomes" id="UP000198318"/>
    </source>
</evidence>
<dbReference type="AlphaFoldDB" id="A0A239LRN7"/>
<dbReference type="OrthoDB" id="3432393at2"/>
<keyword evidence="3" id="KW-1185">Reference proteome</keyword>
<name>A0A239LRN7_9ACTN</name>
<protein>
    <recommendedName>
        <fullName evidence="4">ABC-2 type transport system permease protein</fullName>
    </recommendedName>
</protein>
<gene>
    <name evidence="2" type="ORF">SAMN05443665_1023111</name>
</gene>
<reference evidence="2 3" key="1">
    <citation type="submission" date="2017-06" db="EMBL/GenBank/DDBJ databases">
        <authorList>
            <person name="Kim H.J."/>
            <person name="Triplett B.A."/>
        </authorList>
    </citation>
    <scope>NUCLEOTIDE SEQUENCE [LARGE SCALE GENOMIC DNA]</scope>
    <source>
        <strain evidence="2 3">DSM 44715</strain>
    </source>
</reference>
<feature type="transmembrane region" description="Helical" evidence="1">
    <location>
        <begin position="227"/>
        <end position="251"/>
    </location>
</feature>
<keyword evidence="1" id="KW-1133">Transmembrane helix</keyword>
<sequence>MRRGGLPGALAAEWTKLWSVRSTWWGLAGAVLLMALMSVILAQGTVANNTHPPAGEEPPGVVSVSGIATGSVDMVQFVVLALAILMITGEYATGSIRATLQWVPPCGRLLSAKALVAVAVMFPTGVVLALTGTAIAYPWLGKWGRLDAGDAVRDALLTGVYLAVMSAFILGVAAMLRSTAVTITAAFLFVLVLPITLVNARAELLKDVADGLPSTAGRHLLDGDGPYPAAVALLIIAAWTAAALWGGITVLRRRDA</sequence>
<dbReference type="Proteomes" id="UP000198318">
    <property type="component" value="Unassembled WGS sequence"/>
</dbReference>
<dbReference type="RefSeq" id="WP_089328183.1">
    <property type="nucleotide sequence ID" value="NZ_FZOR01000023.1"/>
</dbReference>
<accession>A0A239LRN7</accession>
<feature type="transmembrane region" description="Helical" evidence="1">
    <location>
        <begin position="155"/>
        <end position="176"/>
    </location>
</feature>
<feature type="transmembrane region" description="Helical" evidence="1">
    <location>
        <begin position="183"/>
        <end position="202"/>
    </location>
</feature>
<feature type="transmembrane region" description="Helical" evidence="1">
    <location>
        <begin position="24"/>
        <end position="42"/>
    </location>
</feature>
<feature type="transmembrane region" description="Helical" evidence="1">
    <location>
        <begin position="114"/>
        <end position="140"/>
    </location>
</feature>
<dbReference type="EMBL" id="FZOR01000023">
    <property type="protein sequence ID" value="SNT32294.1"/>
    <property type="molecule type" value="Genomic_DNA"/>
</dbReference>
<feature type="transmembrane region" description="Helical" evidence="1">
    <location>
        <begin position="74"/>
        <end position="93"/>
    </location>
</feature>
<keyword evidence="1" id="KW-0472">Membrane</keyword>
<evidence type="ECO:0008006" key="4">
    <source>
        <dbReference type="Google" id="ProtNLM"/>
    </source>
</evidence>
<evidence type="ECO:0000313" key="2">
    <source>
        <dbReference type="EMBL" id="SNT32294.1"/>
    </source>
</evidence>
<organism evidence="2 3">
    <name type="scientific">Actinomadura meyerae</name>
    <dbReference type="NCBI Taxonomy" id="240840"/>
    <lineage>
        <taxon>Bacteria</taxon>
        <taxon>Bacillati</taxon>
        <taxon>Actinomycetota</taxon>
        <taxon>Actinomycetes</taxon>
        <taxon>Streptosporangiales</taxon>
        <taxon>Thermomonosporaceae</taxon>
        <taxon>Actinomadura</taxon>
    </lineage>
</organism>
<proteinExistence type="predicted"/>
<dbReference type="GO" id="GO:0140359">
    <property type="term" value="F:ABC-type transporter activity"/>
    <property type="evidence" value="ECO:0007669"/>
    <property type="project" value="InterPro"/>
</dbReference>